<protein>
    <submittedName>
        <fullName evidence="1">Alpha/beta hydrolase</fullName>
    </submittedName>
</protein>
<dbReference type="GO" id="GO:0016787">
    <property type="term" value="F:hydrolase activity"/>
    <property type="evidence" value="ECO:0007669"/>
    <property type="project" value="UniProtKB-KW"/>
</dbReference>
<dbReference type="EMBL" id="CP102775">
    <property type="protein sequence ID" value="UZF90052.1"/>
    <property type="molecule type" value="Genomic_DNA"/>
</dbReference>
<accession>A0A9E8A191</accession>
<dbReference type="AlphaFoldDB" id="A0A9E8A191"/>
<dbReference type="InterPro" id="IPR029058">
    <property type="entry name" value="AB_hydrolase_fold"/>
</dbReference>
<keyword evidence="1" id="KW-0614">Plasmid</keyword>
<proteinExistence type="predicted"/>
<evidence type="ECO:0000313" key="1">
    <source>
        <dbReference type="EMBL" id="UZF90052.1"/>
    </source>
</evidence>
<sequence>MATSPHLRDVIGFEPRPVETGHTTLFALRSDPRFSYCLFVPPGLVRPEAQPRLVVVVHGTGRSTAEARQSFADFARWTGCMILLPVFPAGILGDANRDGYKYLVEGDIRYDRILLDMVREVGETYGRDFRTFALAGYSGGGHFTHRFLLLHPDRLWAASIGAPGSVTLLDPGRDWWVGVRNTRAIFGHDVDLDAIRSVPVHLVVGDADLETWEITHRPGGRHWMVGANDAGRTRPERAERLRASFEAAGVNATLDIAPGVAHDEFKCLEYAKSFLGRIALSEP</sequence>
<name>A0A9E8A191_9HYPH</name>
<organism evidence="1">
    <name type="scientific">Bosea sp. NBC_00436</name>
    <dbReference type="NCBI Taxonomy" id="2969620"/>
    <lineage>
        <taxon>Bacteria</taxon>
        <taxon>Pseudomonadati</taxon>
        <taxon>Pseudomonadota</taxon>
        <taxon>Alphaproteobacteria</taxon>
        <taxon>Hyphomicrobiales</taxon>
        <taxon>Boseaceae</taxon>
        <taxon>Bosea</taxon>
    </lineage>
</organism>
<dbReference type="Gene3D" id="3.40.50.1820">
    <property type="entry name" value="alpha/beta hydrolase"/>
    <property type="match status" value="1"/>
</dbReference>
<dbReference type="SUPFAM" id="SSF53474">
    <property type="entry name" value="alpha/beta-Hydrolases"/>
    <property type="match status" value="1"/>
</dbReference>
<reference evidence="1" key="1">
    <citation type="submission" date="2022-08" db="EMBL/GenBank/DDBJ databases">
        <title>Complete Genome Sequences of 2 Bosea sp. soil isolates.</title>
        <authorList>
            <person name="Alvarez Arevalo M."/>
            <person name="Sterndorff E.B."/>
            <person name="Faurdal D."/>
            <person name="Joergensen T.S."/>
            <person name="Weber T."/>
        </authorList>
    </citation>
    <scope>NUCLEOTIDE SEQUENCE</scope>
    <source>
        <strain evidence="1">NBC_00436</strain>
        <plasmid evidence="1">pNBC436</plasmid>
    </source>
</reference>
<keyword evidence="1" id="KW-0378">Hydrolase</keyword>
<geneLocation type="plasmid" evidence="1">
    <name>pNBC436</name>
</geneLocation>
<gene>
    <name evidence="1" type="ORF">NWE54_27585</name>
</gene>